<evidence type="ECO:0000313" key="2">
    <source>
        <dbReference type="Proteomes" id="UP000268093"/>
    </source>
</evidence>
<organism evidence="1 2">
    <name type="scientific">Jimgerdemannia flammicorona</name>
    <dbReference type="NCBI Taxonomy" id="994334"/>
    <lineage>
        <taxon>Eukaryota</taxon>
        <taxon>Fungi</taxon>
        <taxon>Fungi incertae sedis</taxon>
        <taxon>Mucoromycota</taxon>
        <taxon>Mucoromycotina</taxon>
        <taxon>Endogonomycetes</taxon>
        <taxon>Endogonales</taxon>
        <taxon>Endogonaceae</taxon>
        <taxon>Jimgerdemannia</taxon>
    </lineage>
</organism>
<dbReference type="EMBL" id="RBNI01001566">
    <property type="protein sequence ID" value="RUP50292.1"/>
    <property type="molecule type" value="Genomic_DNA"/>
</dbReference>
<name>A0A433DHF6_9FUNG</name>
<comment type="caution">
    <text evidence="1">The sequence shown here is derived from an EMBL/GenBank/DDBJ whole genome shotgun (WGS) entry which is preliminary data.</text>
</comment>
<reference evidence="1 2" key="1">
    <citation type="journal article" date="2018" name="New Phytol.">
        <title>Phylogenomics of Endogonaceae and evolution of mycorrhizas within Mucoromycota.</title>
        <authorList>
            <person name="Chang Y."/>
            <person name="Desiro A."/>
            <person name="Na H."/>
            <person name="Sandor L."/>
            <person name="Lipzen A."/>
            <person name="Clum A."/>
            <person name="Barry K."/>
            <person name="Grigoriev I.V."/>
            <person name="Martin F.M."/>
            <person name="Stajich J.E."/>
            <person name="Smith M.E."/>
            <person name="Bonito G."/>
            <person name="Spatafora J.W."/>
        </authorList>
    </citation>
    <scope>NUCLEOTIDE SEQUENCE [LARGE SCALE GENOMIC DNA]</scope>
    <source>
        <strain evidence="1 2">GMNB39</strain>
    </source>
</reference>
<gene>
    <name evidence="1" type="ORF">BC936DRAFT_139719</name>
</gene>
<dbReference type="AlphaFoldDB" id="A0A433DHF6"/>
<proteinExistence type="predicted"/>
<keyword evidence="2" id="KW-1185">Reference proteome</keyword>
<sequence>MLIVTSQIFPTSGIPESPQYEERFRKPNQLLLCPLLQEYLDNHSRRRPALEQLDLHHRQASYSTVS</sequence>
<evidence type="ECO:0000313" key="1">
    <source>
        <dbReference type="EMBL" id="RUP50292.1"/>
    </source>
</evidence>
<accession>A0A433DHF6</accession>
<protein>
    <submittedName>
        <fullName evidence="1">Uncharacterized protein</fullName>
    </submittedName>
</protein>
<dbReference type="Proteomes" id="UP000268093">
    <property type="component" value="Unassembled WGS sequence"/>
</dbReference>